<dbReference type="EMBL" id="JARKIK010000013">
    <property type="protein sequence ID" value="KAK8748185.1"/>
    <property type="molecule type" value="Genomic_DNA"/>
</dbReference>
<reference evidence="2 3" key="1">
    <citation type="journal article" date="2024" name="BMC Genomics">
        <title>Genome assembly of redclaw crayfish (Cherax quadricarinatus) provides insights into its immune adaptation and hypoxia tolerance.</title>
        <authorList>
            <person name="Liu Z."/>
            <person name="Zheng J."/>
            <person name="Li H."/>
            <person name="Fang K."/>
            <person name="Wang S."/>
            <person name="He J."/>
            <person name="Zhou D."/>
            <person name="Weng S."/>
            <person name="Chi M."/>
            <person name="Gu Z."/>
            <person name="He J."/>
            <person name="Li F."/>
            <person name="Wang M."/>
        </authorList>
    </citation>
    <scope>NUCLEOTIDE SEQUENCE [LARGE SCALE GENOMIC DNA]</scope>
    <source>
        <strain evidence="2">ZL_2023a</strain>
    </source>
</reference>
<dbReference type="AlphaFoldDB" id="A0AAW0XUF5"/>
<dbReference type="InterPro" id="IPR000477">
    <property type="entry name" value="RT_dom"/>
</dbReference>
<protein>
    <recommendedName>
        <fullName evidence="1">Reverse transcriptase domain-containing protein</fullName>
    </recommendedName>
</protein>
<evidence type="ECO:0000313" key="2">
    <source>
        <dbReference type="EMBL" id="KAK8748185.1"/>
    </source>
</evidence>
<feature type="domain" description="Reverse transcriptase" evidence="1">
    <location>
        <begin position="1"/>
        <end position="139"/>
    </location>
</feature>
<gene>
    <name evidence="2" type="ORF">OTU49_016358</name>
</gene>
<dbReference type="Pfam" id="PF00078">
    <property type="entry name" value="RVT_1"/>
    <property type="match status" value="1"/>
</dbReference>
<evidence type="ECO:0000313" key="3">
    <source>
        <dbReference type="Proteomes" id="UP001445076"/>
    </source>
</evidence>
<dbReference type="PROSITE" id="PS50878">
    <property type="entry name" value="RT_POL"/>
    <property type="match status" value="1"/>
</dbReference>
<organism evidence="2 3">
    <name type="scientific">Cherax quadricarinatus</name>
    <name type="common">Australian red claw crayfish</name>
    <dbReference type="NCBI Taxonomy" id="27406"/>
    <lineage>
        <taxon>Eukaryota</taxon>
        <taxon>Metazoa</taxon>
        <taxon>Ecdysozoa</taxon>
        <taxon>Arthropoda</taxon>
        <taxon>Crustacea</taxon>
        <taxon>Multicrustacea</taxon>
        <taxon>Malacostraca</taxon>
        <taxon>Eumalacostraca</taxon>
        <taxon>Eucarida</taxon>
        <taxon>Decapoda</taxon>
        <taxon>Pleocyemata</taxon>
        <taxon>Astacidea</taxon>
        <taxon>Parastacoidea</taxon>
        <taxon>Parastacidae</taxon>
        <taxon>Cherax</taxon>
    </lineage>
</organism>
<dbReference type="PANTHER" id="PTHR33332">
    <property type="entry name" value="REVERSE TRANSCRIPTASE DOMAIN-CONTAINING PROTEIN"/>
    <property type="match status" value="1"/>
</dbReference>
<sequence>VQKLEDQAHVKGRALQWIREYLTGRQQRVMVREEVSQWAPVTSGVPQGSVLGPVLFLIYVNDMMEGINSEVSLFADDLKLMRRIKSDEDEAGLQRDLDRLDMWSSNWLLEFNPAKCKVMKIGEGQRRPQTEYRLGGQRLQTSLREKDLGVTITLSTSPEAHINQITAATYGRLANLRIAFRYLNKESFKTLYTVYVRPILEYAAPVWNPHLVKHVKKLEKVQRFATRLVPELKGMSYEEWLREIGLTTLEDRRVRGDMITTYKILRGKDKVDRDRMFQRGDTGTRGHNWKLKTQTSHRDVRKYFFSHRVVRKWNSLASEVVEAGTIHSFKKRYDKAQEAERERGPSSDQ</sequence>
<evidence type="ECO:0000259" key="1">
    <source>
        <dbReference type="PROSITE" id="PS50878"/>
    </source>
</evidence>
<keyword evidence="3" id="KW-1185">Reference proteome</keyword>
<accession>A0AAW0XUF5</accession>
<dbReference type="Proteomes" id="UP001445076">
    <property type="component" value="Unassembled WGS sequence"/>
</dbReference>
<comment type="caution">
    <text evidence="2">The sequence shown here is derived from an EMBL/GenBank/DDBJ whole genome shotgun (WGS) entry which is preliminary data.</text>
</comment>
<proteinExistence type="predicted"/>
<name>A0AAW0XUF5_CHEQU</name>
<dbReference type="PRINTS" id="PR01345">
    <property type="entry name" value="CERVTRCPTASE"/>
</dbReference>
<feature type="non-terminal residue" evidence="2">
    <location>
        <position position="1"/>
    </location>
</feature>